<dbReference type="EMBL" id="RHRS01000089">
    <property type="protein sequence ID" value="RRW28850.1"/>
    <property type="molecule type" value="Genomic_DNA"/>
</dbReference>
<name>A0A427H8A7_ECTOL</name>
<evidence type="ECO:0000313" key="2">
    <source>
        <dbReference type="EMBL" id="RRW28850.1"/>
    </source>
</evidence>
<evidence type="ECO:0000256" key="1">
    <source>
        <dbReference type="SAM" id="MobiDB-lite"/>
    </source>
</evidence>
<protein>
    <submittedName>
        <fullName evidence="2">Uncharacterized protein</fullName>
    </submittedName>
</protein>
<gene>
    <name evidence="2" type="ORF">EGJ44_21145</name>
</gene>
<dbReference type="Proteomes" id="UP000272833">
    <property type="component" value="Unassembled WGS sequence"/>
</dbReference>
<reference evidence="2 3" key="1">
    <citation type="submission" date="2018-10" db="EMBL/GenBank/DDBJ databases">
        <title>Transmission dynamics of multidrug resistant bacteria on intensive care unit surfaces.</title>
        <authorList>
            <person name="D'Souza A.W."/>
            <person name="Potter R.F."/>
            <person name="Wallace M."/>
            <person name="Shupe A."/>
            <person name="Patel S."/>
            <person name="Sun S."/>
            <person name="Gul D."/>
            <person name="Kwon J.H."/>
            <person name="Andleeb S."/>
            <person name="Burnham C.-A.D."/>
            <person name="Dantas G."/>
        </authorList>
    </citation>
    <scope>NUCLEOTIDE SEQUENCE [LARGE SCALE GENOMIC DNA]</scope>
    <source>
        <strain evidence="2 3">PO_271</strain>
    </source>
</reference>
<feature type="region of interest" description="Disordered" evidence="1">
    <location>
        <begin position="32"/>
        <end position="72"/>
    </location>
</feature>
<organism evidence="2 3">
    <name type="scientific">Ectopseudomonas oleovorans</name>
    <name type="common">Pseudomonas oleovorans</name>
    <dbReference type="NCBI Taxonomy" id="301"/>
    <lineage>
        <taxon>Bacteria</taxon>
        <taxon>Pseudomonadati</taxon>
        <taxon>Pseudomonadota</taxon>
        <taxon>Gammaproteobacteria</taxon>
        <taxon>Pseudomonadales</taxon>
        <taxon>Pseudomonadaceae</taxon>
        <taxon>Ectopseudomonas</taxon>
    </lineage>
</organism>
<dbReference type="AlphaFoldDB" id="A0A427H8A7"/>
<proteinExistence type="predicted"/>
<accession>A0A427H8A7</accession>
<comment type="caution">
    <text evidence="2">The sequence shown here is derived from an EMBL/GenBank/DDBJ whole genome shotgun (WGS) entry which is preliminary data.</text>
</comment>
<sequence length="72" mass="7641">ADRRLVAGAVVTLDASWGRFAGEYLINQARHNKRRSSGTTADIEIRRVTPAPVPPIPTLAGEPAQSSTEATA</sequence>
<feature type="non-terminal residue" evidence="2">
    <location>
        <position position="1"/>
    </location>
</feature>
<dbReference type="RefSeq" id="WP_221740041.1">
    <property type="nucleotide sequence ID" value="NZ_RHRS01000089.1"/>
</dbReference>
<evidence type="ECO:0000313" key="3">
    <source>
        <dbReference type="Proteomes" id="UP000272833"/>
    </source>
</evidence>